<feature type="region of interest" description="Disordered" evidence="1">
    <location>
        <begin position="67"/>
        <end position="135"/>
    </location>
</feature>
<feature type="compositionally biased region" description="Polar residues" evidence="1">
    <location>
        <begin position="75"/>
        <end position="87"/>
    </location>
</feature>
<protein>
    <recommendedName>
        <fullName evidence="4">BESS domain-containing protein</fullName>
    </recommendedName>
</protein>
<dbReference type="Proteomes" id="UP000410492">
    <property type="component" value="Unassembled WGS sequence"/>
</dbReference>
<gene>
    <name evidence="2" type="ORF">CALMAC_LOCUS16127</name>
</gene>
<dbReference type="OrthoDB" id="8115787at2759"/>
<dbReference type="EMBL" id="CAACVG010011179">
    <property type="protein sequence ID" value="VEN57523.1"/>
    <property type="molecule type" value="Genomic_DNA"/>
</dbReference>
<reference evidence="2 3" key="1">
    <citation type="submission" date="2019-01" db="EMBL/GenBank/DDBJ databases">
        <authorList>
            <person name="Sayadi A."/>
        </authorList>
    </citation>
    <scope>NUCLEOTIDE SEQUENCE [LARGE SCALE GENOMIC DNA]</scope>
</reference>
<sequence>MSSHSRNVLELGASHAFRPWLQCSEESSIVEDTHLHGAAIPQAWSVPKRKETALSYHCMHIVGASELEEVDEQDTSGTETTQMSRGSQAPRASGSQQQKSPLPPSSTSETNKSESSLKPPLPHPAKRSKKKTQAQMVEEAYGVMTKLKQGSEDDEFDAFGKHVAFQIRNLGARFYQARAKHKINELLFNLEMEVVNATRPPYSPCSSSSACSSNFNSPLFLETSSNDSHQQLQISTGTITTDMPNDDPTDQFINTLLNRTNHSKSLLVMRKKFFTLPSHLNSPERGSRSSSWRSCNKSPPLYTVLALSDGFTQNLLPFRLVAAKMTNAAAARATSDSRTIVWCTGQDKMADKSQMQLSFPQGADFKFFADVNPIADVWSMMGRRLPAVFMLLGIRLKFDGCSSPKLPVLHRLCPNTTVEHQDMMMQ</sequence>
<name>A0A653DBY8_CALMS</name>
<dbReference type="AlphaFoldDB" id="A0A653DBY8"/>
<accession>A0A653DBY8</accession>
<evidence type="ECO:0000313" key="3">
    <source>
        <dbReference type="Proteomes" id="UP000410492"/>
    </source>
</evidence>
<evidence type="ECO:0008006" key="4">
    <source>
        <dbReference type="Google" id="ProtNLM"/>
    </source>
</evidence>
<organism evidence="2 3">
    <name type="scientific">Callosobruchus maculatus</name>
    <name type="common">Southern cowpea weevil</name>
    <name type="synonym">Pulse bruchid</name>
    <dbReference type="NCBI Taxonomy" id="64391"/>
    <lineage>
        <taxon>Eukaryota</taxon>
        <taxon>Metazoa</taxon>
        <taxon>Ecdysozoa</taxon>
        <taxon>Arthropoda</taxon>
        <taxon>Hexapoda</taxon>
        <taxon>Insecta</taxon>
        <taxon>Pterygota</taxon>
        <taxon>Neoptera</taxon>
        <taxon>Endopterygota</taxon>
        <taxon>Coleoptera</taxon>
        <taxon>Polyphaga</taxon>
        <taxon>Cucujiformia</taxon>
        <taxon>Chrysomeloidea</taxon>
        <taxon>Chrysomelidae</taxon>
        <taxon>Bruchinae</taxon>
        <taxon>Bruchini</taxon>
        <taxon>Callosobruchus</taxon>
    </lineage>
</organism>
<feature type="compositionally biased region" description="Low complexity" evidence="1">
    <location>
        <begin position="93"/>
        <end position="116"/>
    </location>
</feature>
<keyword evidence="3" id="KW-1185">Reference proteome</keyword>
<evidence type="ECO:0000256" key="1">
    <source>
        <dbReference type="SAM" id="MobiDB-lite"/>
    </source>
</evidence>
<proteinExistence type="predicted"/>
<evidence type="ECO:0000313" key="2">
    <source>
        <dbReference type="EMBL" id="VEN57523.1"/>
    </source>
</evidence>